<organism evidence="1 2">
    <name type="scientific">Trifolium medium</name>
    <dbReference type="NCBI Taxonomy" id="97028"/>
    <lineage>
        <taxon>Eukaryota</taxon>
        <taxon>Viridiplantae</taxon>
        <taxon>Streptophyta</taxon>
        <taxon>Embryophyta</taxon>
        <taxon>Tracheophyta</taxon>
        <taxon>Spermatophyta</taxon>
        <taxon>Magnoliopsida</taxon>
        <taxon>eudicotyledons</taxon>
        <taxon>Gunneridae</taxon>
        <taxon>Pentapetalae</taxon>
        <taxon>rosids</taxon>
        <taxon>fabids</taxon>
        <taxon>Fabales</taxon>
        <taxon>Fabaceae</taxon>
        <taxon>Papilionoideae</taxon>
        <taxon>50 kb inversion clade</taxon>
        <taxon>NPAAA clade</taxon>
        <taxon>Hologalegina</taxon>
        <taxon>IRL clade</taxon>
        <taxon>Trifolieae</taxon>
        <taxon>Trifolium</taxon>
    </lineage>
</organism>
<accession>A0A392S3B6</accession>
<feature type="non-terminal residue" evidence="1">
    <location>
        <position position="29"/>
    </location>
</feature>
<dbReference type="EMBL" id="LXQA010303603">
    <property type="protein sequence ID" value="MCI42366.1"/>
    <property type="molecule type" value="Genomic_DNA"/>
</dbReference>
<comment type="caution">
    <text evidence="1">The sequence shown here is derived from an EMBL/GenBank/DDBJ whole genome shotgun (WGS) entry which is preliminary data.</text>
</comment>
<evidence type="ECO:0000313" key="2">
    <source>
        <dbReference type="Proteomes" id="UP000265520"/>
    </source>
</evidence>
<dbReference type="Proteomes" id="UP000265520">
    <property type="component" value="Unassembled WGS sequence"/>
</dbReference>
<sequence length="29" mass="3028">MMATFPGAPCLPLWQPSQGCHDALARDGG</sequence>
<evidence type="ECO:0000313" key="1">
    <source>
        <dbReference type="EMBL" id="MCI42366.1"/>
    </source>
</evidence>
<protein>
    <submittedName>
        <fullName evidence="1">Uncharacterized protein</fullName>
    </submittedName>
</protein>
<dbReference type="AlphaFoldDB" id="A0A392S3B6"/>
<reference evidence="1 2" key="1">
    <citation type="journal article" date="2018" name="Front. Plant Sci.">
        <title>Red Clover (Trifolium pratense) and Zigzag Clover (T. medium) - A Picture of Genomic Similarities and Differences.</title>
        <authorList>
            <person name="Dluhosova J."/>
            <person name="Istvanek J."/>
            <person name="Nedelnik J."/>
            <person name="Repkova J."/>
        </authorList>
    </citation>
    <scope>NUCLEOTIDE SEQUENCE [LARGE SCALE GENOMIC DNA]</scope>
    <source>
        <strain evidence="2">cv. 10/8</strain>
        <tissue evidence="1">Leaf</tissue>
    </source>
</reference>
<name>A0A392S3B6_9FABA</name>
<proteinExistence type="predicted"/>
<keyword evidence="2" id="KW-1185">Reference proteome</keyword>